<feature type="region of interest" description="Disordered" evidence="2">
    <location>
        <begin position="250"/>
        <end position="280"/>
    </location>
</feature>
<dbReference type="AlphaFoldDB" id="A0A8R1IBS3"/>
<proteinExistence type="predicted"/>
<name>A0A8R1IBS3_CAEJA</name>
<evidence type="ECO:0000256" key="2">
    <source>
        <dbReference type="SAM" id="MobiDB-lite"/>
    </source>
</evidence>
<evidence type="ECO:0000256" key="1">
    <source>
        <dbReference type="SAM" id="Coils"/>
    </source>
</evidence>
<evidence type="ECO:0000313" key="3">
    <source>
        <dbReference type="EnsemblMetazoa" id="CJA25983.1"/>
    </source>
</evidence>
<dbReference type="EnsemblMetazoa" id="CJA25983.1">
    <property type="protein sequence ID" value="CJA25983.1"/>
    <property type="gene ID" value="WBGene00181555"/>
</dbReference>
<keyword evidence="1" id="KW-0175">Coiled coil</keyword>
<reference evidence="3" key="2">
    <citation type="submission" date="2022-06" db="UniProtKB">
        <authorList>
            <consortium name="EnsemblMetazoa"/>
        </authorList>
    </citation>
    <scope>IDENTIFICATION</scope>
    <source>
        <strain evidence="3">DF5081</strain>
    </source>
</reference>
<reference evidence="4" key="1">
    <citation type="submission" date="2010-08" db="EMBL/GenBank/DDBJ databases">
        <authorList>
            <consortium name="Caenorhabditis japonica Sequencing Consortium"/>
            <person name="Wilson R.K."/>
        </authorList>
    </citation>
    <scope>NUCLEOTIDE SEQUENCE [LARGE SCALE GENOMIC DNA]</scope>
    <source>
        <strain evidence="4">DF5081</strain>
    </source>
</reference>
<dbReference type="Proteomes" id="UP000005237">
    <property type="component" value="Unassembled WGS sequence"/>
</dbReference>
<sequence length="297" mass="35253">MDLFNEFEISDDENDVNNEKIAENFEKYPKFTTNFHDKHWYRNALKDGQTPTAVIEIDLLRVADLFERGDFDEAKKILTNLRENTKNNRTHEIMLIDSILQCFIKRGEITPKESLQINELFQNYQKIIVDYGDQIQFLRTKAFYLLASSSPSQFDFKQTMALLCELCGSFDNWQIFDRCGPNLLNNVEKFGLKSKFEKILLYEIEQSRGFVKEELSRKLERIRNEKNELKEVIGEKEAVQILSLFHQDHHQHHHNPSDSAPSEFRAHESRSKNKMIPESEKENVIAQFRRRYPFFQF</sequence>
<evidence type="ECO:0000313" key="4">
    <source>
        <dbReference type="Proteomes" id="UP000005237"/>
    </source>
</evidence>
<keyword evidence="4" id="KW-1185">Reference proteome</keyword>
<accession>A0A8R1IBS3</accession>
<protein>
    <submittedName>
        <fullName evidence="3">Uncharacterized protein</fullName>
    </submittedName>
</protein>
<organism evidence="3 4">
    <name type="scientific">Caenorhabditis japonica</name>
    <dbReference type="NCBI Taxonomy" id="281687"/>
    <lineage>
        <taxon>Eukaryota</taxon>
        <taxon>Metazoa</taxon>
        <taxon>Ecdysozoa</taxon>
        <taxon>Nematoda</taxon>
        <taxon>Chromadorea</taxon>
        <taxon>Rhabditida</taxon>
        <taxon>Rhabditina</taxon>
        <taxon>Rhabditomorpha</taxon>
        <taxon>Rhabditoidea</taxon>
        <taxon>Rhabditidae</taxon>
        <taxon>Peloderinae</taxon>
        <taxon>Caenorhabditis</taxon>
    </lineage>
</organism>
<feature type="compositionally biased region" description="Basic and acidic residues" evidence="2">
    <location>
        <begin position="264"/>
        <end position="280"/>
    </location>
</feature>
<feature type="coiled-coil region" evidence="1">
    <location>
        <begin position="212"/>
        <end position="242"/>
    </location>
</feature>